<dbReference type="EMBL" id="DXES01000190">
    <property type="protein sequence ID" value="HIX66384.1"/>
    <property type="molecule type" value="Genomic_DNA"/>
</dbReference>
<sequence>MVYDFDRVIDRTGTMAEKYDFIQREGYPADVTPLWVADMEFATAQPVLDALHRRVDHGIFGYTETGEAYAQAVRGWWERHYQFTFETSWLVKTPTIVYSLATAVRAFTQPGDPVLIQQPVYHPFKNVVVNNGRVPVSNDLVLRDGKYYMDFEGLEKTIQAHNIKLMLFCSPHNPVGRSWTPEELARLGEICHRYGVIVVADEIHCDFTWWGGQHTVLLNAAPCLRDRCILCISPSKTFNLAGLQVANNIIPNPELRERFVQAKERPAFDECNVLGIVACMAAYNEGEEWYQQLKSYLEGNLRLVEEFVAEKLPGVTMIHPEATYLLWLDFKGLGLPEEEVTHKLLYEAKLWLNRGSMFGPTGAGFQRLNAACPRSTLESALERMRQTFCK</sequence>
<comment type="similarity">
    <text evidence="5">Belongs to the class-II pyridoxal-phosphate-dependent aminotransferase family. MalY/PatB cystathionine beta-lyase subfamily.</text>
</comment>
<name>A0A9D1WSE0_9FIRM</name>
<dbReference type="GO" id="GO:0030170">
    <property type="term" value="F:pyridoxal phosphate binding"/>
    <property type="evidence" value="ECO:0007669"/>
    <property type="project" value="InterPro"/>
</dbReference>
<dbReference type="InterPro" id="IPR027619">
    <property type="entry name" value="C-S_lyase_PatB-like"/>
</dbReference>
<dbReference type="CDD" id="cd00609">
    <property type="entry name" value="AAT_like"/>
    <property type="match status" value="1"/>
</dbReference>
<keyword evidence="3" id="KW-0663">Pyridoxal phosphate</keyword>
<dbReference type="InterPro" id="IPR015424">
    <property type="entry name" value="PyrdxlP-dep_Trfase"/>
</dbReference>
<keyword evidence="7" id="KW-0032">Aminotransferase</keyword>
<dbReference type="InterPro" id="IPR004839">
    <property type="entry name" value="Aminotransferase_I/II_large"/>
</dbReference>
<dbReference type="PANTHER" id="PTHR43525:SF1">
    <property type="entry name" value="PROTEIN MALY"/>
    <property type="match status" value="1"/>
</dbReference>
<dbReference type="AlphaFoldDB" id="A0A9D1WSE0"/>
<evidence type="ECO:0000256" key="4">
    <source>
        <dbReference type="ARBA" id="ARBA00023239"/>
    </source>
</evidence>
<gene>
    <name evidence="7" type="ORF">H9736_09065</name>
</gene>
<dbReference type="GO" id="GO:0008483">
    <property type="term" value="F:transaminase activity"/>
    <property type="evidence" value="ECO:0007669"/>
    <property type="project" value="UniProtKB-KW"/>
</dbReference>
<dbReference type="SUPFAM" id="SSF53383">
    <property type="entry name" value="PLP-dependent transferases"/>
    <property type="match status" value="1"/>
</dbReference>
<dbReference type="Gene3D" id="3.90.1150.10">
    <property type="entry name" value="Aspartate Aminotransferase, domain 1"/>
    <property type="match status" value="1"/>
</dbReference>
<proteinExistence type="inferred from homology"/>
<feature type="domain" description="Aminotransferase class I/classII large" evidence="6">
    <location>
        <begin position="37"/>
        <end position="383"/>
    </location>
</feature>
<evidence type="ECO:0000313" key="8">
    <source>
        <dbReference type="Proteomes" id="UP000886800"/>
    </source>
</evidence>
<dbReference type="Proteomes" id="UP000886800">
    <property type="component" value="Unassembled WGS sequence"/>
</dbReference>
<organism evidence="7 8">
    <name type="scientific">Candidatus Anaerotruncus excrementipullorum</name>
    <dbReference type="NCBI Taxonomy" id="2838465"/>
    <lineage>
        <taxon>Bacteria</taxon>
        <taxon>Bacillati</taxon>
        <taxon>Bacillota</taxon>
        <taxon>Clostridia</taxon>
        <taxon>Eubacteriales</taxon>
        <taxon>Oscillospiraceae</taxon>
        <taxon>Anaerotruncus</taxon>
    </lineage>
</organism>
<dbReference type="InterPro" id="IPR015421">
    <property type="entry name" value="PyrdxlP-dep_Trfase_major"/>
</dbReference>
<reference evidence="7" key="2">
    <citation type="submission" date="2021-04" db="EMBL/GenBank/DDBJ databases">
        <authorList>
            <person name="Gilroy R."/>
        </authorList>
    </citation>
    <scope>NUCLEOTIDE SEQUENCE</scope>
    <source>
        <strain evidence="7">CHK188-5543</strain>
    </source>
</reference>
<dbReference type="InterPro" id="IPR015422">
    <property type="entry name" value="PyrdxlP-dep_Trfase_small"/>
</dbReference>
<dbReference type="Gene3D" id="3.40.640.10">
    <property type="entry name" value="Type I PLP-dependent aspartate aminotransferase-like (Major domain)"/>
    <property type="match status" value="1"/>
</dbReference>
<accession>A0A9D1WSE0</accession>
<dbReference type="GO" id="GO:0047804">
    <property type="term" value="F:cysteine-S-conjugate beta-lyase activity"/>
    <property type="evidence" value="ECO:0007669"/>
    <property type="project" value="UniProtKB-EC"/>
</dbReference>
<dbReference type="PANTHER" id="PTHR43525">
    <property type="entry name" value="PROTEIN MALY"/>
    <property type="match status" value="1"/>
</dbReference>
<reference evidence="7" key="1">
    <citation type="journal article" date="2021" name="PeerJ">
        <title>Extensive microbial diversity within the chicken gut microbiome revealed by metagenomics and culture.</title>
        <authorList>
            <person name="Gilroy R."/>
            <person name="Ravi A."/>
            <person name="Getino M."/>
            <person name="Pursley I."/>
            <person name="Horton D.L."/>
            <person name="Alikhan N.F."/>
            <person name="Baker D."/>
            <person name="Gharbi K."/>
            <person name="Hall N."/>
            <person name="Watson M."/>
            <person name="Adriaenssens E.M."/>
            <person name="Foster-Nyarko E."/>
            <person name="Jarju S."/>
            <person name="Secka A."/>
            <person name="Antonio M."/>
            <person name="Oren A."/>
            <person name="Chaudhuri R.R."/>
            <person name="La Ragione R."/>
            <person name="Hildebrand F."/>
            <person name="Pallen M.J."/>
        </authorList>
    </citation>
    <scope>NUCLEOTIDE SEQUENCE</scope>
    <source>
        <strain evidence="7">CHK188-5543</strain>
    </source>
</reference>
<comment type="cofactor">
    <cofactor evidence="1">
        <name>pyridoxal 5'-phosphate</name>
        <dbReference type="ChEBI" id="CHEBI:597326"/>
    </cofactor>
</comment>
<dbReference type="Pfam" id="PF00155">
    <property type="entry name" value="Aminotran_1_2"/>
    <property type="match status" value="1"/>
</dbReference>
<evidence type="ECO:0000259" key="6">
    <source>
        <dbReference type="Pfam" id="PF00155"/>
    </source>
</evidence>
<protein>
    <recommendedName>
        <fullName evidence="2">cysteine-S-conjugate beta-lyase</fullName>
        <ecNumber evidence="2">4.4.1.13</ecNumber>
    </recommendedName>
</protein>
<evidence type="ECO:0000256" key="1">
    <source>
        <dbReference type="ARBA" id="ARBA00001933"/>
    </source>
</evidence>
<comment type="caution">
    <text evidence="7">The sequence shown here is derived from an EMBL/GenBank/DDBJ whole genome shotgun (WGS) entry which is preliminary data.</text>
</comment>
<dbReference type="InterPro" id="IPR051798">
    <property type="entry name" value="Class-II_PLP-Dep_Aminotrans"/>
</dbReference>
<keyword evidence="7" id="KW-0808">Transferase</keyword>
<evidence type="ECO:0000313" key="7">
    <source>
        <dbReference type="EMBL" id="HIX66384.1"/>
    </source>
</evidence>
<evidence type="ECO:0000256" key="5">
    <source>
        <dbReference type="ARBA" id="ARBA00037974"/>
    </source>
</evidence>
<evidence type="ECO:0000256" key="2">
    <source>
        <dbReference type="ARBA" id="ARBA00012224"/>
    </source>
</evidence>
<dbReference type="EC" id="4.4.1.13" evidence="2"/>
<dbReference type="NCBIfam" id="TIGR04350">
    <property type="entry name" value="C_S_lyase_PatB"/>
    <property type="match status" value="1"/>
</dbReference>
<keyword evidence="4" id="KW-0456">Lyase</keyword>
<evidence type="ECO:0000256" key="3">
    <source>
        <dbReference type="ARBA" id="ARBA00022898"/>
    </source>
</evidence>